<sequence length="140" mass="16599">MQGLFQRFFSLHRPLINKLNELLGEYDLSYSLWQVILYLKNNQPSSLVDIANYYNIEKPSITRRVQRLEERLIVKTISGKDRREKIIELTEIGEELYNVCRERITQLENDVVKGISENDQIITFETLPKIQKNITNEKEI</sequence>
<organism evidence="4 5">
    <name type="scientific">Clostridium beijerinckii</name>
    <name type="common">Clostridium MP</name>
    <dbReference type="NCBI Taxonomy" id="1520"/>
    <lineage>
        <taxon>Bacteria</taxon>
        <taxon>Bacillati</taxon>
        <taxon>Bacillota</taxon>
        <taxon>Clostridia</taxon>
        <taxon>Eubacteriales</taxon>
        <taxon>Clostridiaceae</taxon>
        <taxon>Clostridium</taxon>
    </lineage>
</organism>
<dbReference type="Gene3D" id="1.10.10.10">
    <property type="entry name" value="Winged helix-like DNA-binding domain superfamily/Winged helix DNA-binding domain"/>
    <property type="match status" value="1"/>
</dbReference>
<dbReference type="SMART" id="SM00347">
    <property type="entry name" value="HTH_MARR"/>
    <property type="match status" value="1"/>
</dbReference>
<evidence type="ECO:0000256" key="3">
    <source>
        <dbReference type="ARBA" id="ARBA00023163"/>
    </source>
</evidence>
<name>A0A0B5QF62_CLOBE</name>
<evidence type="ECO:0000313" key="5">
    <source>
        <dbReference type="Proteomes" id="UP000031866"/>
    </source>
</evidence>
<dbReference type="GeneID" id="66346788"/>
<dbReference type="GO" id="GO:0003700">
    <property type="term" value="F:DNA-binding transcription factor activity"/>
    <property type="evidence" value="ECO:0007669"/>
    <property type="project" value="InterPro"/>
</dbReference>
<proteinExistence type="predicted"/>
<dbReference type="GO" id="GO:0003677">
    <property type="term" value="F:DNA binding"/>
    <property type="evidence" value="ECO:0007669"/>
    <property type="project" value="UniProtKB-KW"/>
</dbReference>
<dbReference type="PROSITE" id="PS50995">
    <property type="entry name" value="HTH_MARR_2"/>
    <property type="match status" value="1"/>
</dbReference>
<dbReference type="EMBL" id="CP010086">
    <property type="protein sequence ID" value="AJH00945.1"/>
    <property type="molecule type" value="Genomic_DNA"/>
</dbReference>
<dbReference type="RefSeq" id="WP_017211904.1">
    <property type="nucleotide sequence ID" value="NZ_BKAK01000127.1"/>
</dbReference>
<gene>
    <name evidence="4" type="ORF">LF65_04405</name>
</gene>
<keyword evidence="3" id="KW-0804">Transcription</keyword>
<dbReference type="InterPro" id="IPR036390">
    <property type="entry name" value="WH_DNA-bd_sf"/>
</dbReference>
<keyword evidence="2" id="KW-0238">DNA-binding</keyword>
<dbReference type="STRING" id="1520.LF65_04405"/>
<reference evidence="5" key="1">
    <citation type="submission" date="2014-12" db="EMBL/GenBank/DDBJ databases">
        <title>Genome sequence of Clostridium beijerinckii strain 59B.</title>
        <authorList>
            <person name="Little G.T."/>
            <person name="Minton N.P."/>
        </authorList>
    </citation>
    <scope>NUCLEOTIDE SEQUENCE [LARGE SCALE GENOMIC DNA]</scope>
    <source>
        <strain evidence="5">59B</strain>
    </source>
</reference>
<dbReference type="SUPFAM" id="SSF46785">
    <property type="entry name" value="Winged helix' DNA-binding domain"/>
    <property type="match status" value="1"/>
</dbReference>
<dbReference type="Proteomes" id="UP000031866">
    <property type="component" value="Chromosome"/>
</dbReference>
<dbReference type="Pfam" id="PF12802">
    <property type="entry name" value="MarR_2"/>
    <property type="match status" value="1"/>
</dbReference>
<evidence type="ECO:0000256" key="1">
    <source>
        <dbReference type="ARBA" id="ARBA00023015"/>
    </source>
</evidence>
<dbReference type="PANTHER" id="PTHR42756:SF1">
    <property type="entry name" value="TRANSCRIPTIONAL REPRESSOR OF EMRAB OPERON"/>
    <property type="match status" value="1"/>
</dbReference>
<protein>
    <submittedName>
        <fullName evidence="4">MarR family transcriptional regulator</fullName>
    </submittedName>
</protein>
<dbReference type="AlphaFoldDB" id="A0A0B5QF62"/>
<dbReference type="KEGG" id="cbei:LF65_04405"/>
<dbReference type="OrthoDB" id="1904211at2"/>
<dbReference type="InterPro" id="IPR000835">
    <property type="entry name" value="HTH_MarR-typ"/>
</dbReference>
<dbReference type="InterPro" id="IPR036388">
    <property type="entry name" value="WH-like_DNA-bd_sf"/>
</dbReference>
<dbReference type="PANTHER" id="PTHR42756">
    <property type="entry name" value="TRANSCRIPTIONAL REGULATOR, MARR"/>
    <property type="match status" value="1"/>
</dbReference>
<evidence type="ECO:0000313" key="4">
    <source>
        <dbReference type="EMBL" id="AJH00945.1"/>
    </source>
</evidence>
<keyword evidence="1" id="KW-0805">Transcription regulation</keyword>
<evidence type="ECO:0000256" key="2">
    <source>
        <dbReference type="ARBA" id="ARBA00023125"/>
    </source>
</evidence>
<accession>A0A0B5QF62</accession>